<dbReference type="InParanoid" id="W3WNH1"/>
<proteinExistence type="inferred from homology"/>
<evidence type="ECO:0000256" key="3">
    <source>
        <dbReference type="ARBA" id="ARBA00022723"/>
    </source>
</evidence>
<feature type="domain" description="Peptidase M20 dimerisation" evidence="7">
    <location>
        <begin position="195"/>
        <end position="289"/>
    </location>
</feature>
<dbReference type="Pfam" id="PF01546">
    <property type="entry name" value="Peptidase_M20"/>
    <property type="match status" value="1"/>
</dbReference>
<evidence type="ECO:0000256" key="1">
    <source>
        <dbReference type="ARBA" id="ARBA00001947"/>
    </source>
</evidence>
<gene>
    <name evidence="8" type="ORF">PFICI_12404</name>
</gene>
<dbReference type="InterPro" id="IPR002933">
    <property type="entry name" value="Peptidase_M20"/>
</dbReference>
<dbReference type="SUPFAM" id="SSF53187">
    <property type="entry name" value="Zn-dependent exopeptidases"/>
    <property type="match status" value="1"/>
</dbReference>
<organism evidence="8 9">
    <name type="scientific">Pestalotiopsis fici (strain W106-1 / CGMCC3.15140)</name>
    <dbReference type="NCBI Taxonomy" id="1229662"/>
    <lineage>
        <taxon>Eukaryota</taxon>
        <taxon>Fungi</taxon>
        <taxon>Dikarya</taxon>
        <taxon>Ascomycota</taxon>
        <taxon>Pezizomycotina</taxon>
        <taxon>Sordariomycetes</taxon>
        <taxon>Xylariomycetidae</taxon>
        <taxon>Amphisphaeriales</taxon>
        <taxon>Sporocadaceae</taxon>
        <taxon>Pestalotiopsis</taxon>
    </lineage>
</organism>
<protein>
    <recommendedName>
        <fullName evidence="7">Peptidase M20 dimerisation domain-containing protein</fullName>
    </recommendedName>
</protein>
<dbReference type="PROSITE" id="PS00759">
    <property type="entry name" value="ARGE_DAPE_CPG2_2"/>
    <property type="match status" value="1"/>
</dbReference>
<evidence type="ECO:0000256" key="5">
    <source>
        <dbReference type="ARBA" id="ARBA00022833"/>
    </source>
</evidence>
<dbReference type="Pfam" id="PF07687">
    <property type="entry name" value="M20_dimer"/>
    <property type="match status" value="1"/>
</dbReference>
<feature type="chain" id="PRO_5004833757" description="Peptidase M20 dimerisation domain-containing protein" evidence="6">
    <location>
        <begin position="20"/>
        <end position="379"/>
    </location>
</feature>
<evidence type="ECO:0000313" key="8">
    <source>
        <dbReference type="EMBL" id="ETS75460.1"/>
    </source>
</evidence>
<dbReference type="InterPro" id="IPR036264">
    <property type="entry name" value="Bact_exopeptidase_dim_dom"/>
</dbReference>
<evidence type="ECO:0000259" key="7">
    <source>
        <dbReference type="Pfam" id="PF07687"/>
    </source>
</evidence>
<dbReference type="KEGG" id="pfy:PFICI_12404"/>
<feature type="signal peptide" evidence="6">
    <location>
        <begin position="1"/>
        <end position="19"/>
    </location>
</feature>
<reference evidence="9" key="1">
    <citation type="journal article" date="2015" name="BMC Genomics">
        <title>Genomic and transcriptomic analysis of the endophytic fungus Pestalotiopsis fici reveals its lifestyle and high potential for synthesis of natural products.</title>
        <authorList>
            <person name="Wang X."/>
            <person name="Zhang X."/>
            <person name="Liu L."/>
            <person name="Xiang M."/>
            <person name="Wang W."/>
            <person name="Sun X."/>
            <person name="Che Y."/>
            <person name="Guo L."/>
            <person name="Liu G."/>
            <person name="Guo L."/>
            <person name="Wang C."/>
            <person name="Yin W.B."/>
            <person name="Stadler M."/>
            <person name="Zhang X."/>
            <person name="Liu X."/>
        </authorList>
    </citation>
    <scope>NUCLEOTIDE SEQUENCE [LARGE SCALE GENOMIC DNA]</scope>
    <source>
        <strain evidence="9">W106-1 / CGMCC3.15140</strain>
    </source>
</reference>
<dbReference type="PANTHER" id="PTHR43808:SF8">
    <property type="entry name" value="PEPTIDASE M20 DIMERISATION DOMAIN-CONTAINING PROTEIN"/>
    <property type="match status" value="1"/>
</dbReference>
<comment type="cofactor">
    <cofactor evidence="1">
        <name>Zn(2+)</name>
        <dbReference type="ChEBI" id="CHEBI:29105"/>
    </cofactor>
</comment>
<evidence type="ECO:0000256" key="4">
    <source>
        <dbReference type="ARBA" id="ARBA00022801"/>
    </source>
</evidence>
<sequence>MFARSFAFTWLGAISIAAASGIQRPLALPSIKAQTTSSALLDLHKSLIEISSISESERNVSDYLGGYLRNRGFTVEAQPVKEDRQNIFAYSGQSRKTRVLVTSHIDTVPPYWPYERKGDEIWGRGSVDAKGSVAAQVVAVESLLRDAEIGDGDVALLFVVGEEKSGEGMRVANGLGLSWEAVVFGEPTELKLASGHKGGGVFTIKAKGKAGHSGYPEQGTNAIDLLIKGLAALQQLQLPWSDEFGNTTLNVGTIQGGVASNVIPQDASATVSSRVAAGSAEDLEKLVRQVVLGASPDLEIDFAGGRGPVPIDHDIKGFETAVMNYGTDIPHLDGDHKRYLYGPGSILVAHSDHEHLTVSDLEAAVEGYKLIITEILNRD</sequence>
<keyword evidence="6" id="KW-0732">Signal</keyword>
<dbReference type="RefSeq" id="XP_007839176.1">
    <property type="nucleotide sequence ID" value="XM_007840985.1"/>
</dbReference>
<keyword evidence="9" id="KW-1185">Reference proteome</keyword>
<comment type="similarity">
    <text evidence="2">Belongs to the peptidase M20A family.</text>
</comment>
<name>W3WNH1_PESFW</name>
<dbReference type="InterPro" id="IPR050072">
    <property type="entry name" value="Peptidase_M20A"/>
</dbReference>
<evidence type="ECO:0000256" key="6">
    <source>
        <dbReference type="SAM" id="SignalP"/>
    </source>
</evidence>
<dbReference type="GO" id="GO:0046872">
    <property type="term" value="F:metal ion binding"/>
    <property type="evidence" value="ECO:0007669"/>
    <property type="project" value="UniProtKB-KW"/>
</dbReference>
<evidence type="ECO:0000256" key="2">
    <source>
        <dbReference type="ARBA" id="ARBA00006247"/>
    </source>
</evidence>
<dbReference type="GO" id="GO:0016787">
    <property type="term" value="F:hydrolase activity"/>
    <property type="evidence" value="ECO:0007669"/>
    <property type="project" value="UniProtKB-KW"/>
</dbReference>
<dbReference type="Gene3D" id="3.30.70.360">
    <property type="match status" value="1"/>
</dbReference>
<accession>W3WNH1</accession>
<dbReference type="HOGENOM" id="CLU_021802_3_0_1"/>
<keyword evidence="3" id="KW-0479">Metal-binding</keyword>
<dbReference type="eggNOG" id="KOG2275">
    <property type="taxonomic scope" value="Eukaryota"/>
</dbReference>
<dbReference type="InterPro" id="IPR001261">
    <property type="entry name" value="ArgE/DapE_CS"/>
</dbReference>
<dbReference type="Proteomes" id="UP000030651">
    <property type="component" value="Unassembled WGS sequence"/>
</dbReference>
<keyword evidence="5" id="KW-0862">Zinc</keyword>
<dbReference type="EMBL" id="KI912118">
    <property type="protein sequence ID" value="ETS75460.1"/>
    <property type="molecule type" value="Genomic_DNA"/>
</dbReference>
<evidence type="ECO:0000313" key="9">
    <source>
        <dbReference type="Proteomes" id="UP000030651"/>
    </source>
</evidence>
<dbReference type="SUPFAM" id="SSF55031">
    <property type="entry name" value="Bacterial exopeptidase dimerisation domain"/>
    <property type="match status" value="1"/>
</dbReference>
<dbReference type="OrthoDB" id="3064516at2759"/>
<dbReference type="OMA" id="RLHKGVM"/>
<dbReference type="PANTHER" id="PTHR43808">
    <property type="entry name" value="ACETYLORNITHINE DEACETYLASE"/>
    <property type="match status" value="1"/>
</dbReference>
<dbReference type="InterPro" id="IPR011650">
    <property type="entry name" value="Peptidase_M20_dimer"/>
</dbReference>
<dbReference type="GeneID" id="19277417"/>
<dbReference type="STRING" id="1229662.W3WNH1"/>
<dbReference type="AlphaFoldDB" id="W3WNH1"/>
<dbReference type="Gene3D" id="3.40.630.10">
    <property type="entry name" value="Zn peptidases"/>
    <property type="match status" value="1"/>
</dbReference>
<dbReference type="CDD" id="cd05652">
    <property type="entry name" value="M20_ArgE_DapE-like_fungal"/>
    <property type="match status" value="1"/>
</dbReference>
<keyword evidence="4" id="KW-0378">Hydrolase</keyword>